<reference evidence="1 2" key="1">
    <citation type="submission" date="2017-08" db="EMBL/GenBank/DDBJ databases">
        <title>Infants hospitalized years apart are colonized by the same room-sourced microbial strains.</title>
        <authorList>
            <person name="Brooks B."/>
            <person name="Olm M.R."/>
            <person name="Firek B.A."/>
            <person name="Baker R."/>
            <person name="Thomas B.C."/>
            <person name="Morowitz M.J."/>
            <person name="Banfield J.F."/>
        </authorList>
    </citation>
    <scope>NUCLEOTIDE SEQUENCE [LARGE SCALE GENOMIC DNA]</scope>
    <source>
        <strain evidence="1">S2_018_000_R2_104</strain>
    </source>
</reference>
<evidence type="ECO:0000313" key="1">
    <source>
        <dbReference type="EMBL" id="PZO78538.1"/>
    </source>
</evidence>
<accession>A0A2W5BBT7</accession>
<sequence>IQAIANDLSIPVFFKAHKPEQIKGEISSLYGGSVYAVLGRDMRDIAYFVESYGWSPYTGGKKVRAWTDDYANILSSMTFDR</sequence>
<organism evidence="1 2">
    <name type="scientific">Micavibrio aeruginosavorus</name>
    <dbReference type="NCBI Taxonomy" id="349221"/>
    <lineage>
        <taxon>Bacteria</taxon>
        <taxon>Pseudomonadati</taxon>
        <taxon>Bdellovibrionota</taxon>
        <taxon>Bdellovibrionia</taxon>
        <taxon>Bdellovibrionales</taxon>
        <taxon>Pseudobdellovibrionaceae</taxon>
        <taxon>Micavibrio</taxon>
    </lineage>
</organism>
<proteinExistence type="predicted"/>
<gene>
    <name evidence="1" type="ORF">DI626_11925</name>
</gene>
<evidence type="ECO:0000313" key="2">
    <source>
        <dbReference type="Proteomes" id="UP000249557"/>
    </source>
</evidence>
<comment type="caution">
    <text evidence="1">The sequence shown here is derived from an EMBL/GenBank/DDBJ whole genome shotgun (WGS) entry which is preliminary data.</text>
</comment>
<dbReference type="Proteomes" id="UP000249557">
    <property type="component" value="Unassembled WGS sequence"/>
</dbReference>
<feature type="non-terminal residue" evidence="1">
    <location>
        <position position="1"/>
    </location>
</feature>
<dbReference type="EMBL" id="QFNK01000385">
    <property type="protein sequence ID" value="PZO78538.1"/>
    <property type="molecule type" value="Genomic_DNA"/>
</dbReference>
<dbReference type="AlphaFoldDB" id="A0A2W5BBT7"/>
<protein>
    <submittedName>
        <fullName evidence="1">Uncharacterized protein</fullName>
    </submittedName>
</protein>
<name>A0A2W5BBT7_9BACT</name>